<evidence type="ECO:0000313" key="2">
    <source>
        <dbReference type="Proteomes" id="UP000294588"/>
    </source>
</evidence>
<comment type="caution">
    <text evidence="1">The sequence shown here is derived from an EMBL/GenBank/DDBJ whole genome shotgun (WGS) entry which is preliminary data.</text>
</comment>
<proteinExistence type="predicted"/>
<protein>
    <submittedName>
        <fullName evidence="1">Transcription termination factor NusA</fullName>
    </submittedName>
</protein>
<keyword evidence="2" id="KW-1185">Reference proteome</keyword>
<evidence type="ECO:0000313" key="1">
    <source>
        <dbReference type="EMBL" id="TDF72899.1"/>
    </source>
</evidence>
<dbReference type="EMBL" id="SMOG01000012">
    <property type="protein sequence ID" value="TDF72899.1"/>
    <property type="molecule type" value="Genomic_DNA"/>
</dbReference>
<gene>
    <name evidence="1" type="primary">nusA</name>
    <name evidence="1" type="ORF">E0946_04510</name>
</gene>
<organism evidence="1 2">
    <name type="scientific">Candidatus Syntrophosphaera thermopropionivorans</name>
    <dbReference type="NCBI Taxonomy" id="2593015"/>
    <lineage>
        <taxon>Bacteria</taxon>
        <taxon>Pseudomonadati</taxon>
        <taxon>Candidatus Cloacimonadota</taxon>
        <taxon>Candidatus Cloacimonadia</taxon>
        <taxon>Candidatus Cloacimonadales</taxon>
        <taxon>Candidatus Cloacimonadaceae</taxon>
        <taxon>Candidatus Syntrophosphaera</taxon>
    </lineage>
</organism>
<accession>A0AC61QIX6</accession>
<sequence length="411" mass="46476">MSTNILDAVVKLAAIKQLDKETIQAIILESIYNILNKKLEPENQLELIVDEDTNAIKANFLCKVVEVEKNLGEISLDEARKIYGKDVEIGQYVPKTMAMYEFEPKLIKTAQKAIQDKIHQLEEEKVRNDFDKQKNTIVSGKIKSIDDNGNYRIDIGYSDAILPVDEQIENEYYRVGDNIKAYVVNIQVHKNNNAIILSRTNPEFVKKLFETEIPEIYDGTIKILKIVREPGVRTKVEIESTDPKLDPVAACIGIKGTRIDSIRRELHGEQIDLVVHDEDPEKMIVRALGLENVKRVILERNRAASVIVDDEDKVMAIGKGGKNVKLAAKLTGMKIDIYTMDEFEEKMAKERRTISHITELDGVTPKIAEILRHAGYTSVQDIYAASIEELCNLEGVGEKTAQRLKEAAKDF</sequence>
<reference evidence="1" key="1">
    <citation type="submission" date="2019-03" db="EMBL/GenBank/DDBJ databases">
        <title>Candidatus Syntrophosphaera thermopropionivorans: a novel player in syntrophic propionate oxidation during anaerobic digestion.</title>
        <authorList>
            <person name="Dyksma S."/>
        </authorList>
    </citation>
    <scope>NUCLEOTIDE SEQUENCE</scope>
    <source>
        <strain evidence="1">W5</strain>
    </source>
</reference>
<name>A0AC61QIX6_9BACT</name>
<dbReference type="Proteomes" id="UP000294588">
    <property type="component" value="Unassembled WGS sequence"/>
</dbReference>